<organism evidence="1 3">
    <name type="scientific">Corynebacterium flavescens</name>
    <dbReference type="NCBI Taxonomy" id="28028"/>
    <lineage>
        <taxon>Bacteria</taxon>
        <taxon>Bacillati</taxon>
        <taxon>Actinomycetota</taxon>
        <taxon>Actinomycetes</taxon>
        <taxon>Mycobacteriales</taxon>
        <taxon>Corynebacteriaceae</taxon>
        <taxon>Corynebacterium</taxon>
    </lineage>
</organism>
<sequence>MRDPREVDSTLRALRETWEGRPELSLATLFAMLQNRGIGWGASDEELVSALEHMSHVRPSLVPLADGRVSEGRWLLLTSGHRVTVDKFFIVVRPVNTRGVAGQPVVWPYRNIRGAGPARPLVVTDDEGFEHRLGVVESVERQRIQRAEAHQVLALEDISRADIGDTVLVVRTEESMIVIDHGLHSFEPLRRELRRRDYSWQKIKRCSPGQELLVQSGGSLLTFPAVEGIWVAEDPLPPH</sequence>
<dbReference type="GeneID" id="82879512"/>
<accession>A0A1L7CJQ4</accession>
<dbReference type="OrthoDB" id="4415055at2"/>
<name>A0A1L7CJQ4_CORFL</name>
<dbReference type="RefSeq" id="WP_075729098.1">
    <property type="nucleotide sequence ID" value="NZ_BJNB01000030.1"/>
</dbReference>
<dbReference type="EMBL" id="CP009246">
    <property type="protein sequence ID" value="APT86100.1"/>
    <property type="molecule type" value="Genomic_DNA"/>
</dbReference>
<keyword evidence="3" id="KW-1185">Reference proteome</keyword>
<reference evidence="1 3" key="1">
    <citation type="submission" date="2014-08" db="EMBL/GenBank/DDBJ databases">
        <title>Complete genome sequence of Corynebacterium flavescens OJ8(T)(=DSM 20296(T)), isolated from cheese.</title>
        <authorList>
            <person name="Ruckert C."/>
            <person name="Albersmeier A."/>
            <person name="Winkler A."/>
            <person name="Kalinowski J."/>
        </authorList>
    </citation>
    <scope>NUCLEOTIDE SEQUENCE [LARGE SCALE GENOMIC DNA]</scope>
    <source>
        <strain evidence="1 3">OJ8</strain>
    </source>
</reference>
<dbReference type="KEGG" id="cfc:CFLV_02095"/>
<dbReference type="Proteomes" id="UP000185479">
    <property type="component" value="Chromosome"/>
</dbReference>
<evidence type="ECO:0000313" key="1">
    <source>
        <dbReference type="EMBL" id="APT86100.1"/>
    </source>
</evidence>
<gene>
    <name evidence="2" type="ORF">CFL01nite_18070</name>
    <name evidence="1" type="ORF">CFLV_02095</name>
</gene>
<protein>
    <submittedName>
        <fullName evidence="1">Uncharacterized protein</fullName>
    </submittedName>
</protein>
<dbReference type="EMBL" id="BJNB01000030">
    <property type="protein sequence ID" value="GEB98312.1"/>
    <property type="molecule type" value="Genomic_DNA"/>
</dbReference>
<reference evidence="2 4" key="2">
    <citation type="submission" date="2019-06" db="EMBL/GenBank/DDBJ databases">
        <title>Whole genome shotgun sequence of Corynebacterium flavescens NBRC 14136.</title>
        <authorList>
            <person name="Hosoyama A."/>
            <person name="Uohara A."/>
            <person name="Ohji S."/>
            <person name="Ichikawa N."/>
        </authorList>
    </citation>
    <scope>NUCLEOTIDE SEQUENCE [LARGE SCALE GENOMIC DNA]</scope>
    <source>
        <strain evidence="2 4">NBRC 14136</strain>
    </source>
</reference>
<dbReference type="AlphaFoldDB" id="A0A1L7CJQ4"/>
<evidence type="ECO:0000313" key="2">
    <source>
        <dbReference type="EMBL" id="GEB98312.1"/>
    </source>
</evidence>
<dbReference type="Proteomes" id="UP000315353">
    <property type="component" value="Unassembled WGS sequence"/>
</dbReference>
<evidence type="ECO:0000313" key="4">
    <source>
        <dbReference type="Proteomes" id="UP000315353"/>
    </source>
</evidence>
<proteinExistence type="predicted"/>
<evidence type="ECO:0000313" key="3">
    <source>
        <dbReference type="Proteomes" id="UP000185479"/>
    </source>
</evidence>